<dbReference type="SMART" id="SM00267">
    <property type="entry name" value="GGDEF"/>
    <property type="match status" value="1"/>
</dbReference>
<dbReference type="NCBIfam" id="TIGR00229">
    <property type="entry name" value="sensory_box"/>
    <property type="match status" value="1"/>
</dbReference>
<dbReference type="Pfam" id="PF09084">
    <property type="entry name" value="NMT1"/>
    <property type="match status" value="1"/>
</dbReference>
<dbReference type="Pfam" id="PF00990">
    <property type="entry name" value="GGDEF"/>
    <property type="match status" value="1"/>
</dbReference>
<dbReference type="CDD" id="cd00130">
    <property type="entry name" value="PAS"/>
    <property type="match status" value="1"/>
</dbReference>
<comment type="cofactor">
    <cofactor evidence="1">
        <name>Mg(2+)</name>
        <dbReference type="ChEBI" id="CHEBI:18420"/>
    </cofactor>
</comment>
<protein>
    <submittedName>
        <fullName evidence="7">Diguanylate cyclase</fullName>
    </submittedName>
</protein>
<dbReference type="PANTHER" id="PTHR44757:SF2">
    <property type="entry name" value="BIOFILM ARCHITECTURE MAINTENANCE PROTEIN MBAA"/>
    <property type="match status" value="1"/>
</dbReference>
<dbReference type="OrthoDB" id="9180959at2"/>
<evidence type="ECO:0000259" key="5">
    <source>
        <dbReference type="PROSITE" id="PS50113"/>
    </source>
</evidence>
<evidence type="ECO:0000259" key="6">
    <source>
        <dbReference type="PROSITE" id="PS50887"/>
    </source>
</evidence>
<dbReference type="Gene3D" id="3.40.190.10">
    <property type="entry name" value="Periplasmic binding protein-like II"/>
    <property type="match status" value="2"/>
</dbReference>
<keyword evidence="3" id="KW-0732">Signal</keyword>
<dbReference type="Gene3D" id="3.30.70.270">
    <property type="match status" value="1"/>
</dbReference>
<dbReference type="SMART" id="SM00086">
    <property type="entry name" value="PAC"/>
    <property type="match status" value="1"/>
</dbReference>
<dbReference type="KEGG" id="mbur:EQU24_08055"/>
<dbReference type="InterPro" id="IPR052155">
    <property type="entry name" value="Biofilm_reg_signaling"/>
</dbReference>
<dbReference type="NCBIfam" id="TIGR00254">
    <property type="entry name" value="GGDEF"/>
    <property type="match status" value="1"/>
</dbReference>
<dbReference type="STRING" id="675511.GCA_000341735_01413"/>
<dbReference type="PANTHER" id="PTHR44757">
    <property type="entry name" value="DIGUANYLATE CYCLASE DGCP"/>
    <property type="match status" value="1"/>
</dbReference>
<dbReference type="InterPro" id="IPR000160">
    <property type="entry name" value="GGDEF_dom"/>
</dbReference>
<evidence type="ECO:0000256" key="3">
    <source>
        <dbReference type="SAM" id="SignalP"/>
    </source>
</evidence>
<dbReference type="FunFam" id="3.30.70.270:FF:000001">
    <property type="entry name" value="Diguanylate cyclase domain protein"/>
    <property type="match status" value="1"/>
</dbReference>
<keyword evidence="8" id="KW-1185">Reference proteome</keyword>
<dbReference type="Pfam" id="PF00989">
    <property type="entry name" value="PAS"/>
    <property type="match status" value="1"/>
</dbReference>
<evidence type="ECO:0000313" key="8">
    <source>
        <dbReference type="Proteomes" id="UP000305881"/>
    </source>
</evidence>
<dbReference type="AlphaFoldDB" id="A0A4P9ULQ1"/>
<dbReference type="CDD" id="cd01949">
    <property type="entry name" value="GGDEF"/>
    <property type="match status" value="1"/>
</dbReference>
<evidence type="ECO:0000256" key="1">
    <source>
        <dbReference type="ARBA" id="ARBA00001946"/>
    </source>
</evidence>
<keyword evidence="2" id="KW-0472">Membrane</keyword>
<dbReference type="InterPro" id="IPR029787">
    <property type="entry name" value="Nucleotide_cyclase"/>
</dbReference>
<evidence type="ECO:0000313" key="7">
    <source>
        <dbReference type="EMBL" id="QCW82199.1"/>
    </source>
</evidence>
<dbReference type="GO" id="GO:0006355">
    <property type="term" value="P:regulation of DNA-templated transcription"/>
    <property type="evidence" value="ECO:0007669"/>
    <property type="project" value="InterPro"/>
</dbReference>
<keyword evidence="2" id="KW-0812">Transmembrane</keyword>
<dbReference type="InterPro" id="IPR000700">
    <property type="entry name" value="PAS-assoc_C"/>
</dbReference>
<dbReference type="InterPro" id="IPR013767">
    <property type="entry name" value="PAS_fold"/>
</dbReference>
<sequence>MQLLTIGCLVFSSLSVWATELDSVTLQLKWQHQFQFAGYYAAKEKGFYKDVGLDVTIIEATPDIDVVQEVIKGRAQFGVGTSELVLNRHRGEKVLVLGVVLQHSPLSLVTLKESGIDNIHKLLDRKVMIEANSSELFAYLQQEGFTKKAFKLEPHNFDLSDLLAGKIDAMSIYETDEPYLLKQQKRAFNQFSPRMSGIDFYGDNFFTTDTELEKHPQRVEAFREATMRGWHYAMQHPDEIVQLIYKNYSQRHSIEHLRFEAAMMHDLMQPELIEVGYMNMGRWQHIAETYHKLGLLPENFDVEPMLHFPLSADYLKNLKIKLYYMAAGLTLLILLWIILFRFYRTARINETKLNTVFNNTPLSMIVLDANNRVLRWNTEAEKTFLWQAKDIIKKNVLLITPPEKHAEVEAVLAAVRKNHRIMHHENINIRKDGSEVLCQWMNAPFKHNQNQSDFIICMAQDITEQNRLKEALEHAAHYDKLTSLPNRALILEKLKQSIETAARHKAKTAVLFLDLNGFKAINDTLGHEAGDIVLVAVAQRLPQAIRESDYAGRLGGDEFLIILQDIGSLENAQNIANNVRALVCQPCVINTETISVGVSIGISLYPDDATNINALIHQADQDMYQAKHTRDLTKNKIPNNDIMHAFSFAGEQNLPTDSGNGG</sequence>
<dbReference type="SUPFAM" id="SSF53850">
    <property type="entry name" value="Periplasmic binding protein-like II"/>
    <property type="match status" value="1"/>
</dbReference>
<name>A0A4P9ULQ1_METBY</name>
<dbReference type="InterPro" id="IPR043128">
    <property type="entry name" value="Rev_trsase/Diguanyl_cyclase"/>
</dbReference>
<feature type="transmembrane region" description="Helical" evidence="2">
    <location>
        <begin position="322"/>
        <end position="343"/>
    </location>
</feature>
<dbReference type="Proteomes" id="UP000305881">
    <property type="component" value="Chromosome"/>
</dbReference>
<accession>A0A4P9ULQ1</accession>
<dbReference type="GO" id="GO:0003824">
    <property type="term" value="F:catalytic activity"/>
    <property type="evidence" value="ECO:0007669"/>
    <property type="project" value="UniProtKB-ARBA"/>
</dbReference>
<dbReference type="InterPro" id="IPR001610">
    <property type="entry name" value="PAC"/>
</dbReference>
<dbReference type="SUPFAM" id="SSF55073">
    <property type="entry name" value="Nucleotide cyclase"/>
    <property type="match status" value="1"/>
</dbReference>
<feature type="domain" description="PAC" evidence="5">
    <location>
        <begin position="422"/>
        <end position="474"/>
    </location>
</feature>
<reference evidence="8" key="1">
    <citation type="journal article" date="2019" name="J. Bacteriol.">
        <title>A Mutagenic Screen Identifies a TonB-Dependent Receptor Required for the Lanthanide Metal Switch in the Type I Methanotroph 'Methylotuvimicrobium buryatense' 5GB1C.</title>
        <authorList>
            <person name="Groom J.D."/>
            <person name="Ford S.M."/>
            <person name="Pesesky M.W."/>
            <person name="Lidstrom M.E."/>
        </authorList>
    </citation>
    <scope>NUCLEOTIDE SEQUENCE [LARGE SCALE GENOMIC DNA]</scope>
    <source>
        <strain evidence="8">5GB1C</strain>
    </source>
</reference>
<dbReference type="PROSITE" id="PS50113">
    <property type="entry name" value="PAC"/>
    <property type="match status" value="1"/>
</dbReference>
<dbReference type="InterPro" id="IPR035965">
    <property type="entry name" value="PAS-like_dom_sf"/>
</dbReference>
<feature type="domain" description="GGDEF" evidence="6">
    <location>
        <begin position="506"/>
        <end position="642"/>
    </location>
</feature>
<dbReference type="PROSITE" id="PS50887">
    <property type="entry name" value="GGDEF"/>
    <property type="match status" value="1"/>
</dbReference>
<gene>
    <name evidence="7" type="ORF">EQU24_08055</name>
</gene>
<dbReference type="EMBL" id="CP035467">
    <property type="protein sequence ID" value="QCW82199.1"/>
    <property type="molecule type" value="Genomic_DNA"/>
</dbReference>
<evidence type="ECO:0000256" key="2">
    <source>
        <dbReference type="SAM" id="Phobius"/>
    </source>
</evidence>
<dbReference type="InterPro" id="IPR000014">
    <property type="entry name" value="PAS"/>
</dbReference>
<feature type="signal peptide" evidence="3">
    <location>
        <begin position="1"/>
        <end position="18"/>
    </location>
</feature>
<dbReference type="SUPFAM" id="SSF55785">
    <property type="entry name" value="PYP-like sensor domain (PAS domain)"/>
    <property type="match status" value="1"/>
</dbReference>
<dbReference type="SMART" id="SM00091">
    <property type="entry name" value="PAS"/>
    <property type="match status" value="1"/>
</dbReference>
<keyword evidence="2" id="KW-1133">Transmembrane helix</keyword>
<dbReference type="Gene3D" id="3.30.450.20">
    <property type="entry name" value="PAS domain"/>
    <property type="match status" value="1"/>
</dbReference>
<feature type="chain" id="PRO_5020389870" evidence="3">
    <location>
        <begin position="19"/>
        <end position="662"/>
    </location>
</feature>
<dbReference type="InterPro" id="IPR015168">
    <property type="entry name" value="SsuA/THI5"/>
</dbReference>
<feature type="domain" description="PAS" evidence="4">
    <location>
        <begin position="349"/>
        <end position="419"/>
    </location>
</feature>
<dbReference type="PROSITE" id="PS50112">
    <property type="entry name" value="PAS"/>
    <property type="match status" value="1"/>
</dbReference>
<organism evidence="7 8">
    <name type="scientific">Methylotuvimicrobium buryatense</name>
    <name type="common">Methylomicrobium buryatense</name>
    <dbReference type="NCBI Taxonomy" id="95641"/>
    <lineage>
        <taxon>Bacteria</taxon>
        <taxon>Pseudomonadati</taxon>
        <taxon>Pseudomonadota</taxon>
        <taxon>Gammaproteobacteria</taxon>
        <taxon>Methylococcales</taxon>
        <taxon>Methylococcaceae</taxon>
        <taxon>Methylotuvimicrobium</taxon>
    </lineage>
</organism>
<proteinExistence type="predicted"/>
<evidence type="ECO:0000259" key="4">
    <source>
        <dbReference type="PROSITE" id="PS50112"/>
    </source>
</evidence>